<feature type="compositionally biased region" description="Basic and acidic residues" evidence="1">
    <location>
        <begin position="10"/>
        <end position="28"/>
    </location>
</feature>
<feature type="transmembrane region" description="Helical" evidence="2">
    <location>
        <begin position="138"/>
        <end position="157"/>
    </location>
</feature>
<feature type="transmembrane region" description="Helical" evidence="2">
    <location>
        <begin position="253"/>
        <end position="275"/>
    </location>
</feature>
<feature type="transmembrane region" description="Helical" evidence="2">
    <location>
        <begin position="52"/>
        <end position="70"/>
    </location>
</feature>
<dbReference type="EMBL" id="FOKA01000014">
    <property type="protein sequence ID" value="SFB31447.1"/>
    <property type="molecule type" value="Genomic_DNA"/>
</dbReference>
<feature type="compositionally biased region" description="Low complexity" evidence="1">
    <location>
        <begin position="512"/>
        <end position="529"/>
    </location>
</feature>
<sequence>MTDVLARPEPALRRPLDGPDDRRDHDLDAAQDPAPGALEAADAWVRAHVADGLWLAPTVVVAALVGVLGLGRAPGRAPGEGAAALAAWSLVAPAGSAPTADVAGAAGSVLGTPLLAAWATLTGALARHDDTVTALREASLAATLVAVVLLFALARRVGLSRPAAAGAGLLLAVPPLALVAHRTVHGDVLATPWLVAALLLATARRPLVGAVGAPAALAVAALVAQPPVPLPLLAAPLVVVLLVRSAPAGARHLVAAVATTGLVLVVAVVGVLVVAPSRPGVLPSSPATAAALLGGLWSLDPVLLAAGTAATLTATAVRRLRPWALTLLGVVAVAALVAAPLAEAREAGAGTGAATLALALPLLALVLAGVTDAAARSLRTTYDTARDLRGSWLVLVAVALVAAVPLAGASLRGLLVPDADDAATGERTRAAQAWVLATVRGGATVAADDAVRTDLARAGVPGATLVPLADAARADVVVVPAGVTDGPAAVGVRVATFGTGDDAVVVRRVPPAADGAGSDATGGTTPDPAAAERSRVARATAGAELARNPRLVLEGDSRGLLESGRVDARIVVALAVQLTATDVTVGAFPAVEGEAADGGAGDVRRQLLVTAVGGARTTAGAGYSVGTRWLRGLDGLTATADVRSTDAGLLATFSPDEPAGLLPGVTGADRAGG</sequence>
<feature type="transmembrane region" description="Helical" evidence="2">
    <location>
        <begin position="287"/>
        <end position="311"/>
    </location>
</feature>
<gene>
    <name evidence="3" type="ORF">SAMN05421867_11421</name>
</gene>
<reference evidence="3 4" key="1">
    <citation type="submission" date="2016-10" db="EMBL/GenBank/DDBJ databases">
        <authorList>
            <person name="de Groot N.N."/>
        </authorList>
    </citation>
    <scope>NUCLEOTIDE SEQUENCE [LARGE SCALE GENOMIC DNA]</scope>
    <source>
        <strain evidence="3 4">CGMCC 4.6945</strain>
    </source>
</reference>
<organism evidence="3 4">
    <name type="scientific">Cellulomonas marina</name>
    <dbReference type="NCBI Taxonomy" id="988821"/>
    <lineage>
        <taxon>Bacteria</taxon>
        <taxon>Bacillati</taxon>
        <taxon>Actinomycetota</taxon>
        <taxon>Actinomycetes</taxon>
        <taxon>Micrococcales</taxon>
        <taxon>Cellulomonadaceae</taxon>
        <taxon>Cellulomonas</taxon>
    </lineage>
</organism>
<evidence type="ECO:0008006" key="5">
    <source>
        <dbReference type="Google" id="ProtNLM"/>
    </source>
</evidence>
<evidence type="ECO:0000313" key="4">
    <source>
        <dbReference type="Proteomes" id="UP000199012"/>
    </source>
</evidence>
<feature type="transmembrane region" description="Helical" evidence="2">
    <location>
        <begin position="391"/>
        <end position="411"/>
    </location>
</feature>
<dbReference type="AlphaFoldDB" id="A0A1I1A0V4"/>
<evidence type="ECO:0000256" key="2">
    <source>
        <dbReference type="SAM" id="Phobius"/>
    </source>
</evidence>
<protein>
    <recommendedName>
        <fullName evidence="5">Glycosyltransferase RgtA/B/C/D-like domain-containing protein</fullName>
    </recommendedName>
</protein>
<keyword evidence="4" id="KW-1185">Reference proteome</keyword>
<evidence type="ECO:0000256" key="1">
    <source>
        <dbReference type="SAM" id="MobiDB-lite"/>
    </source>
</evidence>
<feature type="transmembrane region" description="Helical" evidence="2">
    <location>
        <begin position="106"/>
        <end position="126"/>
    </location>
</feature>
<feature type="transmembrane region" description="Helical" evidence="2">
    <location>
        <begin position="193"/>
        <end position="222"/>
    </location>
</feature>
<feature type="region of interest" description="Disordered" evidence="1">
    <location>
        <begin position="1"/>
        <end position="33"/>
    </location>
</feature>
<feature type="transmembrane region" description="Helical" evidence="2">
    <location>
        <begin position="163"/>
        <end position="181"/>
    </location>
</feature>
<feature type="transmembrane region" description="Helical" evidence="2">
    <location>
        <begin position="323"/>
        <end position="342"/>
    </location>
</feature>
<dbReference type="RefSeq" id="WP_090034041.1">
    <property type="nucleotide sequence ID" value="NZ_BONM01000030.1"/>
</dbReference>
<dbReference type="STRING" id="988821.SAMN05421867_11421"/>
<dbReference type="Proteomes" id="UP000199012">
    <property type="component" value="Unassembled WGS sequence"/>
</dbReference>
<keyword evidence="2" id="KW-1133">Transmembrane helix</keyword>
<feature type="transmembrane region" description="Helical" evidence="2">
    <location>
        <begin position="228"/>
        <end position="246"/>
    </location>
</feature>
<feature type="region of interest" description="Disordered" evidence="1">
    <location>
        <begin position="512"/>
        <end position="535"/>
    </location>
</feature>
<keyword evidence="2" id="KW-0472">Membrane</keyword>
<keyword evidence="2" id="KW-0812">Transmembrane</keyword>
<feature type="transmembrane region" description="Helical" evidence="2">
    <location>
        <begin position="348"/>
        <end position="370"/>
    </location>
</feature>
<evidence type="ECO:0000313" key="3">
    <source>
        <dbReference type="EMBL" id="SFB31447.1"/>
    </source>
</evidence>
<name>A0A1I1A0V4_9CELL</name>
<accession>A0A1I1A0V4</accession>
<proteinExistence type="predicted"/>
<dbReference type="OrthoDB" id="3207667at2"/>